<evidence type="ECO:0000256" key="2">
    <source>
        <dbReference type="ARBA" id="ARBA00022448"/>
    </source>
</evidence>
<dbReference type="PANTHER" id="PTHR11038">
    <property type="entry name" value="MITOCHONDRIAL IMPORT INNER MEMBRANE TRANSLOCASE SUBUNIT TIM10"/>
    <property type="match status" value="1"/>
</dbReference>
<comment type="function">
    <text evidence="9">Mitochondrial intermembrane chaperone that participates in the import and insertion of multi-pass transmembrane proteins into the mitochondrial inner membrane. May also be required for the transfer of beta-barrel precursors from the TOM complex to the sorting and assembly machinery (SAM complex) of the outer membrane. Acts as a chaperone-like protein that protects the hydrophobic precursors from aggregation and guide them through the mitochondrial intermembrane space.</text>
</comment>
<keyword evidence="8 10" id="KW-1015">Disulfide bond</keyword>
<dbReference type="SUPFAM" id="SSF144122">
    <property type="entry name" value="Tim10-like"/>
    <property type="match status" value="1"/>
</dbReference>
<keyword evidence="4" id="KW-0862">Zinc</keyword>
<evidence type="ECO:0000256" key="11">
    <source>
        <dbReference type="SAM" id="MobiDB-lite"/>
    </source>
</evidence>
<dbReference type="Gene3D" id="1.10.287.810">
    <property type="entry name" value="Mitochondrial import inner membrane translocase subunit tim13 like domains"/>
    <property type="match status" value="1"/>
</dbReference>
<dbReference type="STRING" id="282301.A0A267FYI7"/>
<dbReference type="GO" id="GO:0045039">
    <property type="term" value="P:protein insertion into mitochondrial inner membrane"/>
    <property type="evidence" value="ECO:0007669"/>
    <property type="project" value="TreeGrafter"/>
</dbReference>
<evidence type="ECO:0000256" key="4">
    <source>
        <dbReference type="ARBA" id="ARBA00022833"/>
    </source>
</evidence>
<evidence type="ECO:0000256" key="8">
    <source>
        <dbReference type="ARBA" id="ARBA00023157"/>
    </source>
</evidence>
<dbReference type="InterPro" id="IPR035427">
    <property type="entry name" value="Tim10-like_dom_sf"/>
</dbReference>
<organism evidence="16 17">
    <name type="scientific">Macrostomum lignano</name>
    <dbReference type="NCBI Taxonomy" id="282301"/>
    <lineage>
        <taxon>Eukaryota</taxon>
        <taxon>Metazoa</taxon>
        <taxon>Spiralia</taxon>
        <taxon>Lophotrochozoa</taxon>
        <taxon>Platyhelminthes</taxon>
        <taxon>Rhabditophora</taxon>
        <taxon>Macrostomorpha</taxon>
        <taxon>Macrostomida</taxon>
        <taxon>Macrostomidae</taxon>
        <taxon>Macrostomum</taxon>
    </lineage>
</organism>
<feature type="domain" description="Tim10-like" evidence="12">
    <location>
        <begin position="29"/>
        <end position="90"/>
    </location>
</feature>
<keyword evidence="10" id="KW-0999">Mitochondrion inner membrane</keyword>
<feature type="region of interest" description="Disordered" evidence="11">
    <location>
        <begin position="1"/>
        <end position="23"/>
    </location>
</feature>
<keyword evidence="6 10" id="KW-0811">Translocation</keyword>
<feature type="non-terminal residue" evidence="16">
    <location>
        <position position="1"/>
    </location>
</feature>
<keyword evidence="17" id="KW-1185">Reference proteome</keyword>
<evidence type="ECO:0000313" key="13">
    <source>
        <dbReference type="EMBL" id="PAA65111.1"/>
    </source>
</evidence>
<evidence type="ECO:0000313" key="16">
    <source>
        <dbReference type="EMBL" id="PAA78875.1"/>
    </source>
</evidence>
<dbReference type="InterPro" id="IPR004217">
    <property type="entry name" value="Tim10-like"/>
</dbReference>
<comment type="domain">
    <text evidence="10">The twin CX3C motif contains 4 conserved Cys residues that form 2 disulfide bonds in the mitochondrial intermembrane space.</text>
</comment>
<reference evidence="16 17" key="1">
    <citation type="submission" date="2017-06" db="EMBL/GenBank/DDBJ databases">
        <title>A platform for efficient transgenesis in Macrostomum lignano, a flatworm model organism for stem cell research.</title>
        <authorList>
            <person name="Berezikov E."/>
        </authorList>
    </citation>
    <scope>NUCLEOTIDE SEQUENCE [LARGE SCALE GENOMIC DNA]</scope>
    <source>
        <strain evidence="16">DV1</strain>
        <tissue evidence="16">Whole organism</tissue>
    </source>
</reference>
<dbReference type="EMBL" id="NIVC01001680">
    <property type="protein sequence ID" value="PAA65111.1"/>
    <property type="molecule type" value="Genomic_DNA"/>
</dbReference>
<dbReference type="Pfam" id="PF02953">
    <property type="entry name" value="zf-Tim10_DDP"/>
    <property type="match status" value="1"/>
</dbReference>
<dbReference type="AlphaFoldDB" id="A0A267FYI7"/>
<keyword evidence="10" id="KW-0143">Chaperone</keyword>
<dbReference type="Proteomes" id="UP000215902">
    <property type="component" value="Unassembled WGS sequence"/>
</dbReference>
<dbReference type="GO" id="GO:0005743">
    <property type="term" value="C:mitochondrial inner membrane"/>
    <property type="evidence" value="ECO:0007669"/>
    <property type="project" value="UniProtKB-SubCell"/>
</dbReference>
<evidence type="ECO:0000256" key="9">
    <source>
        <dbReference type="ARBA" id="ARBA00025311"/>
    </source>
</evidence>
<comment type="subcellular location">
    <subcellularLocation>
        <location evidence="10">Mitochondrion inner membrane</location>
        <topology evidence="10">Peripheral membrane protein</topology>
        <orientation evidence="10">Intermembrane side</orientation>
    </subcellularLocation>
</comment>
<evidence type="ECO:0000313" key="14">
    <source>
        <dbReference type="EMBL" id="PAA73131.1"/>
    </source>
</evidence>
<evidence type="ECO:0000313" key="15">
    <source>
        <dbReference type="EMBL" id="PAA78873.1"/>
    </source>
</evidence>
<comment type="caution">
    <text evidence="16">The sequence shown here is derived from an EMBL/GenBank/DDBJ whole genome shotgun (WGS) entry which is preliminary data.</text>
</comment>
<dbReference type="GO" id="GO:0015031">
    <property type="term" value="P:protein transport"/>
    <property type="evidence" value="ECO:0007669"/>
    <property type="project" value="UniProtKB-KW"/>
</dbReference>
<comment type="function">
    <text evidence="10">Mitochondrial intermembrane chaperone that participates in the import and insertion of some multi-pass transmembrane proteins into the mitochondrial inner membrane. Also required for the transfer of beta-barrel precursors from the TOM complex to the sorting and assembly machinery (SAM complex) of the outer membrane. Acts as a chaperone-like protein that protects the hydrophobic precursors from aggregation and guide them through the mitochondrial intermembrane space.</text>
</comment>
<name>A0A267FYI7_9PLAT</name>
<dbReference type="PANTHER" id="PTHR11038:SF16">
    <property type="entry name" value="MITOCHONDRIAL IMPORT INNER MEMBRANE TRANSLOCASE SUBUNIT TIM10"/>
    <property type="match status" value="1"/>
</dbReference>
<dbReference type="EMBL" id="NIVC01000661">
    <property type="protein sequence ID" value="PAA78875.1"/>
    <property type="molecule type" value="Genomic_DNA"/>
</dbReference>
<evidence type="ECO:0000256" key="1">
    <source>
        <dbReference type="ARBA" id="ARBA00006720"/>
    </source>
</evidence>
<accession>A0A267FYI7</accession>
<dbReference type="GO" id="GO:0046872">
    <property type="term" value="F:metal ion binding"/>
    <property type="evidence" value="ECO:0007669"/>
    <property type="project" value="UniProtKB-KW"/>
</dbReference>
<sequence>SWFGLGGGSQQQAGRPPSGSPDERLLVSQQMLEVEMMQDLYNRVMESCNTKCVQPSYNDTELTKAEAVCIDRCVAKYMELHEVVGNKLQQISQQQSDTAAKAAAAVQQSGAARPTGS</sequence>
<protein>
    <recommendedName>
        <fullName evidence="10">Mitochondrial import inner membrane translocase subunit</fullName>
    </recommendedName>
</protein>
<evidence type="ECO:0000256" key="3">
    <source>
        <dbReference type="ARBA" id="ARBA00022723"/>
    </source>
</evidence>
<evidence type="ECO:0000256" key="6">
    <source>
        <dbReference type="ARBA" id="ARBA00023010"/>
    </source>
</evidence>
<keyword evidence="5 10" id="KW-0653">Protein transport</keyword>
<comment type="subunit">
    <text evidence="10">Heterohexamer.</text>
</comment>
<dbReference type="EMBL" id="NIVC01001035">
    <property type="protein sequence ID" value="PAA73131.1"/>
    <property type="molecule type" value="Genomic_DNA"/>
</dbReference>
<dbReference type="OrthoDB" id="274922at2759"/>
<dbReference type="EMBL" id="NIVC01000661">
    <property type="protein sequence ID" value="PAA78873.1"/>
    <property type="molecule type" value="Genomic_DNA"/>
</dbReference>
<keyword evidence="7 10" id="KW-0496">Mitochondrion</keyword>
<evidence type="ECO:0000256" key="7">
    <source>
        <dbReference type="ARBA" id="ARBA00023128"/>
    </source>
</evidence>
<evidence type="ECO:0000259" key="12">
    <source>
        <dbReference type="Pfam" id="PF02953"/>
    </source>
</evidence>
<keyword evidence="3" id="KW-0479">Metal-binding</keyword>
<evidence type="ECO:0000256" key="5">
    <source>
        <dbReference type="ARBA" id="ARBA00022927"/>
    </source>
</evidence>
<gene>
    <name evidence="14" type="ORF">BOX15_Mlig019112g1</name>
    <name evidence="16" type="ORF">BOX15_Mlig023847g1</name>
    <name evidence="15" type="ORF">BOX15_Mlig023847g2</name>
    <name evidence="13" type="ORF">BOX15_Mlig025208g1</name>
</gene>
<proteinExistence type="inferred from homology"/>
<evidence type="ECO:0000256" key="10">
    <source>
        <dbReference type="RuleBase" id="RU367043"/>
    </source>
</evidence>
<evidence type="ECO:0000313" key="17">
    <source>
        <dbReference type="Proteomes" id="UP000215902"/>
    </source>
</evidence>
<keyword evidence="10" id="KW-0472">Membrane</keyword>
<keyword evidence="2 10" id="KW-0813">Transport</keyword>
<comment type="similarity">
    <text evidence="1 10">Belongs to the small Tim family.</text>
</comment>